<comment type="caution">
    <text evidence="4">The sequence shown here is derived from an EMBL/GenBank/DDBJ whole genome shotgun (WGS) entry which is preliminary data.</text>
</comment>
<feature type="coiled-coil region" evidence="1">
    <location>
        <begin position="80"/>
        <end position="128"/>
    </location>
</feature>
<dbReference type="Proteomes" id="UP001283361">
    <property type="component" value="Unassembled WGS sequence"/>
</dbReference>
<evidence type="ECO:0000259" key="3">
    <source>
        <dbReference type="PROSITE" id="PS50060"/>
    </source>
</evidence>
<dbReference type="Gene3D" id="6.10.250.3150">
    <property type="match status" value="1"/>
</dbReference>
<feature type="signal peptide" evidence="2">
    <location>
        <begin position="1"/>
        <end position="22"/>
    </location>
</feature>
<dbReference type="Gene3D" id="2.60.120.200">
    <property type="match status" value="1"/>
</dbReference>
<dbReference type="SUPFAM" id="SSF161270">
    <property type="entry name" value="PspA lactotransferrin-binding region"/>
    <property type="match status" value="1"/>
</dbReference>
<dbReference type="EMBL" id="JAWDGP010001331">
    <property type="protein sequence ID" value="KAK3792790.1"/>
    <property type="molecule type" value="Genomic_DNA"/>
</dbReference>
<dbReference type="InterPro" id="IPR013320">
    <property type="entry name" value="ConA-like_dom_sf"/>
</dbReference>
<organism evidence="4 5">
    <name type="scientific">Elysia crispata</name>
    <name type="common">lettuce slug</name>
    <dbReference type="NCBI Taxonomy" id="231223"/>
    <lineage>
        <taxon>Eukaryota</taxon>
        <taxon>Metazoa</taxon>
        <taxon>Spiralia</taxon>
        <taxon>Lophotrochozoa</taxon>
        <taxon>Mollusca</taxon>
        <taxon>Gastropoda</taxon>
        <taxon>Heterobranchia</taxon>
        <taxon>Euthyneura</taxon>
        <taxon>Panpulmonata</taxon>
        <taxon>Sacoglossa</taxon>
        <taxon>Placobranchoidea</taxon>
        <taxon>Plakobranchidae</taxon>
        <taxon>Elysia</taxon>
    </lineage>
</organism>
<reference evidence="4" key="1">
    <citation type="journal article" date="2023" name="G3 (Bethesda)">
        <title>A reference genome for the long-term kleptoplast-retaining sea slug Elysia crispata morphotype clarki.</title>
        <authorList>
            <person name="Eastman K.E."/>
            <person name="Pendleton A.L."/>
            <person name="Shaikh M.A."/>
            <person name="Suttiyut T."/>
            <person name="Ogas R."/>
            <person name="Tomko P."/>
            <person name="Gavelis G."/>
            <person name="Widhalm J.R."/>
            <person name="Wisecaver J.H."/>
        </authorList>
    </citation>
    <scope>NUCLEOTIDE SEQUENCE</scope>
    <source>
        <strain evidence="4">ECLA1</strain>
    </source>
</reference>
<keyword evidence="1" id="KW-0175">Coiled coil</keyword>
<evidence type="ECO:0000313" key="4">
    <source>
        <dbReference type="EMBL" id="KAK3792790.1"/>
    </source>
</evidence>
<dbReference type="GO" id="GO:0016020">
    <property type="term" value="C:membrane"/>
    <property type="evidence" value="ECO:0007669"/>
    <property type="project" value="InterPro"/>
</dbReference>
<dbReference type="PROSITE" id="PS50060">
    <property type="entry name" value="MAM_2"/>
    <property type="match status" value="1"/>
</dbReference>
<evidence type="ECO:0000256" key="1">
    <source>
        <dbReference type="SAM" id="Coils"/>
    </source>
</evidence>
<dbReference type="SUPFAM" id="SSF49899">
    <property type="entry name" value="Concanavalin A-like lectins/glucanases"/>
    <property type="match status" value="1"/>
</dbReference>
<protein>
    <recommendedName>
        <fullName evidence="3">MAM domain-containing protein</fullName>
    </recommendedName>
</protein>
<feature type="chain" id="PRO_5042211576" description="MAM domain-containing protein" evidence="2">
    <location>
        <begin position="23"/>
        <end position="276"/>
    </location>
</feature>
<feature type="domain" description="MAM" evidence="3">
    <location>
        <begin position="172"/>
        <end position="276"/>
    </location>
</feature>
<keyword evidence="2" id="KW-0732">Signal</keyword>
<sequence>MFGPKYLSAAALLFLITSGVRGADFTPGCSFVGGQCQYSVTLGHAGHCDSAGTGSGTTSGDSQCYIDLLQSQVKGLMNDLTRTRTNLEQAQTSLNQTEAERDALLVTLRQKEAELNTTQKELANLIHRTGAEITALRSELTNMTSQVDTCRTALGLPTVEPKLSIGGAVNQRYCNFSSITQSPCKMTISNPTQVHLMTRASTSTAGPPADHSQGSVTGKYLALDSRKAAVYGSSASLHSYTIISEEFEPANDYCFFFYYSMVGKEVQDLDITVKVG</sequence>
<dbReference type="AlphaFoldDB" id="A0AAE1AS66"/>
<evidence type="ECO:0000313" key="5">
    <source>
        <dbReference type="Proteomes" id="UP001283361"/>
    </source>
</evidence>
<keyword evidence="5" id="KW-1185">Reference proteome</keyword>
<proteinExistence type="predicted"/>
<dbReference type="Pfam" id="PF00629">
    <property type="entry name" value="MAM"/>
    <property type="match status" value="1"/>
</dbReference>
<evidence type="ECO:0000256" key="2">
    <source>
        <dbReference type="SAM" id="SignalP"/>
    </source>
</evidence>
<accession>A0AAE1AS66</accession>
<dbReference type="InterPro" id="IPR000998">
    <property type="entry name" value="MAM_dom"/>
</dbReference>
<gene>
    <name evidence="4" type="ORF">RRG08_029338</name>
</gene>
<name>A0AAE1AS66_9GAST</name>